<evidence type="ECO:0000313" key="1">
    <source>
        <dbReference type="EMBL" id="MBO8426746.1"/>
    </source>
</evidence>
<dbReference type="Proteomes" id="UP000823634">
    <property type="component" value="Unassembled WGS sequence"/>
</dbReference>
<gene>
    <name evidence="1" type="ORF">IAC61_05495</name>
</gene>
<organism evidence="1 2">
    <name type="scientific">Candidatus Alloenteromonas pullistercoris</name>
    <dbReference type="NCBI Taxonomy" id="2840785"/>
    <lineage>
        <taxon>Bacteria</taxon>
        <taxon>Bacillati</taxon>
        <taxon>Bacillota</taxon>
        <taxon>Bacillota incertae sedis</taxon>
        <taxon>Candidatus Alloenteromonas</taxon>
    </lineage>
</organism>
<sequence>MDEKFNFILSIVLIPQTVGLIVNNEGLDDISAMNEFYNSQTYEMLAKEETKMWHFSPMTIYSMWKHEKETGQLVFPEE</sequence>
<protein>
    <submittedName>
        <fullName evidence="1">Uncharacterized protein</fullName>
    </submittedName>
</protein>
<reference evidence="1" key="1">
    <citation type="submission" date="2020-10" db="EMBL/GenBank/DDBJ databases">
        <authorList>
            <person name="Gilroy R."/>
        </authorList>
    </citation>
    <scope>NUCLEOTIDE SEQUENCE</scope>
    <source>
        <strain evidence="1">17113</strain>
    </source>
</reference>
<comment type="caution">
    <text evidence="1">The sequence shown here is derived from an EMBL/GenBank/DDBJ whole genome shotgun (WGS) entry which is preliminary data.</text>
</comment>
<reference evidence="1" key="2">
    <citation type="journal article" date="2021" name="PeerJ">
        <title>Extensive microbial diversity within the chicken gut microbiome revealed by metagenomics and culture.</title>
        <authorList>
            <person name="Gilroy R."/>
            <person name="Ravi A."/>
            <person name="Getino M."/>
            <person name="Pursley I."/>
            <person name="Horton D.L."/>
            <person name="Alikhan N.F."/>
            <person name="Baker D."/>
            <person name="Gharbi K."/>
            <person name="Hall N."/>
            <person name="Watson M."/>
            <person name="Adriaenssens E.M."/>
            <person name="Foster-Nyarko E."/>
            <person name="Jarju S."/>
            <person name="Secka A."/>
            <person name="Antonio M."/>
            <person name="Oren A."/>
            <person name="Chaudhuri R.R."/>
            <person name="La Ragione R."/>
            <person name="Hildebrand F."/>
            <person name="Pallen M.J."/>
        </authorList>
    </citation>
    <scope>NUCLEOTIDE SEQUENCE</scope>
    <source>
        <strain evidence="1">17113</strain>
    </source>
</reference>
<evidence type="ECO:0000313" key="2">
    <source>
        <dbReference type="Proteomes" id="UP000823634"/>
    </source>
</evidence>
<accession>A0A9D9DG55</accession>
<dbReference type="AlphaFoldDB" id="A0A9D9DG55"/>
<proteinExistence type="predicted"/>
<name>A0A9D9DG55_9FIRM</name>
<dbReference type="EMBL" id="JADINA010000034">
    <property type="protein sequence ID" value="MBO8426746.1"/>
    <property type="molecule type" value="Genomic_DNA"/>
</dbReference>